<evidence type="ECO:0000259" key="1">
    <source>
        <dbReference type="Pfam" id="PF24764"/>
    </source>
</evidence>
<dbReference type="OrthoDB" id="3353107at2759"/>
<dbReference type="STRING" id="1314674.A0A0D7AUP6"/>
<dbReference type="Proteomes" id="UP000054007">
    <property type="component" value="Unassembled WGS sequence"/>
</dbReference>
<evidence type="ECO:0000313" key="2">
    <source>
        <dbReference type="EMBL" id="KIY61932.1"/>
    </source>
</evidence>
<name>A0A0D7AUP6_9AGAR</name>
<dbReference type="EMBL" id="KN880848">
    <property type="protein sequence ID" value="KIY61932.1"/>
    <property type="molecule type" value="Genomic_DNA"/>
</dbReference>
<dbReference type="InterPro" id="IPR058913">
    <property type="entry name" value="Integrase_dom_put"/>
</dbReference>
<protein>
    <recommendedName>
        <fullName evidence="1">Integrase core domain-containing protein</fullName>
    </recommendedName>
</protein>
<sequence length="249" mass="28169">SSTHNVRIERLWVDVGIYFVRYWRAFFQKLERCHRLDPSKPEHLWLLHLLFHTEINKDCEGFVNMWNHHPISGQGRDQTPVDLNFAGRHTHGEYTDEYENCHPDLLQRYLGVAGRRRARRLDGLGGGATGGADGEYEEVQEFIAADQAENVRNPQVDPPPKGCPFGDNGTFETFQTVLADVVGAGRLPEGFGILENKWDDGGYGVTEPIKMRGGKTADIALPLELWYPRAALWCAALYIMTDIMEEAAL</sequence>
<gene>
    <name evidence="2" type="ORF">CYLTODRAFT_362195</name>
</gene>
<feature type="domain" description="Integrase core" evidence="1">
    <location>
        <begin position="2"/>
        <end position="87"/>
    </location>
</feature>
<dbReference type="PANTHER" id="PTHR46791">
    <property type="entry name" value="EXPRESSED PROTEIN"/>
    <property type="match status" value="1"/>
</dbReference>
<keyword evidence="3" id="KW-1185">Reference proteome</keyword>
<feature type="non-terminal residue" evidence="2">
    <location>
        <position position="1"/>
    </location>
</feature>
<proteinExistence type="predicted"/>
<dbReference type="Pfam" id="PF24764">
    <property type="entry name" value="rva_4"/>
    <property type="match status" value="1"/>
</dbReference>
<reference evidence="2 3" key="1">
    <citation type="journal article" date="2015" name="Fungal Genet. Biol.">
        <title>Evolution of novel wood decay mechanisms in Agaricales revealed by the genome sequences of Fistulina hepatica and Cylindrobasidium torrendii.</title>
        <authorList>
            <person name="Floudas D."/>
            <person name="Held B.W."/>
            <person name="Riley R."/>
            <person name="Nagy L.G."/>
            <person name="Koehler G."/>
            <person name="Ransdell A.S."/>
            <person name="Younus H."/>
            <person name="Chow J."/>
            <person name="Chiniquy J."/>
            <person name="Lipzen A."/>
            <person name="Tritt A."/>
            <person name="Sun H."/>
            <person name="Haridas S."/>
            <person name="LaButti K."/>
            <person name="Ohm R.A."/>
            <person name="Kues U."/>
            <person name="Blanchette R.A."/>
            <person name="Grigoriev I.V."/>
            <person name="Minto R.E."/>
            <person name="Hibbett D.S."/>
        </authorList>
    </citation>
    <scope>NUCLEOTIDE SEQUENCE [LARGE SCALE GENOMIC DNA]</scope>
    <source>
        <strain evidence="2 3">FP15055 ss-10</strain>
    </source>
</reference>
<organism evidence="2 3">
    <name type="scientific">Cylindrobasidium torrendii FP15055 ss-10</name>
    <dbReference type="NCBI Taxonomy" id="1314674"/>
    <lineage>
        <taxon>Eukaryota</taxon>
        <taxon>Fungi</taxon>
        <taxon>Dikarya</taxon>
        <taxon>Basidiomycota</taxon>
        <taxon>Agaricomycotina</taxon>
        <taxon>Agaricomycetes</taxon>
        <taxon>Agaricomycetidae</taxon>
        <taxon>Agaricales</taxon>
        <taxon>Marasmiineae</taxon>
        <taxon>Physalacriaceae</taxon>
        <taxon>Cylindrobasidium</taxon>
    </lineage>
</organism>
<evidence type="ECO:0000313" key="3">
    <source>
        <dbReference type="Proteomes" id="UP000054007"/>
    </source>
</evidence>
<accession>A0A0D7AUP6</accession>
<dbReference type="AlphaFoldDB" id="A0A0D7AUP6"/>